<evidence type="ECO:0000313" key="16">
    <source>
        <dbReference type="EMBL" id="MTV82742.1"/>
    </source>
</evidence>
<dbReference type="UniPathway" id="UPA00034">
    <property type="reaction ID" value="UER00021"/>
</dbReference>
<dbReference type="CDD" id="cd08659">
    <property type="entry name" value="M20_ArgE_DapE-like"/>
    <property type="match status" value="1"/>
</dbReference>
<keyword evidence="9" id="KW-0378">Hydrolase</keyword>
<dbReference type="SUPFAM" id="SSF53187">
    <property type="entry name" value="Zn-dependent exopeptidases"/>
    <property type="match status" value="1"/>
</dbReference>
<evidence type="ECO:0000256" key="6">
    <source>
        <dbReference type="ARBA" id="ARBA00016853"/>
    </source>
</evidence>
<dbReference type="InterPro" id="IPR010182">
    <property type="entry name" value="ArgE/DapE"/>
</dbReference>
<comment type="catalytic activity">
    <reaction evidence="14">
        <text>N-succinyl-(2S,6S)-2,6-diaminopimelate + H2O = (2S,6S)-2,6-diaminopimelate + succinate</text>
        <dbReference type="Rhea" id="RHEA:22608"/>
        <dbReference type="ChEBI" id="CHEBI:15377"/>
        <dbReference type="ChEBI" id="CHEBI:30031"/>
        <dbReference type="ChEBI" id="CHEBI:57609"/>
        <dbReference type="ChEBI" id="CHEBI:58087"/>
        <dbReference type="EC" id="3.5.1.18"/>
    </reaction>
</comment>
<dbReference type="PANTHER" id="PTHR43808:SF8">
    <property type="entry name" value="PEPTIDASE M20 DIMERISATION DOMAIN-CONTAINING PROTEIN"/>
    <property type="match status" value="1"/>
</dbReference>
<dbReference type="PROSITE" id="PS00758">
    <property type="entry name" value="ARGE_DAPE_CPG2_1"/>
    <property type="match status" value="1"/>
</dbReference>
<dbReference type="Gene3D" id="3.40.630.10">
    <property type="entry name" value="Zn peptidases"/>
    <property type="match status" value="1"/>
</dbReference>
<keyword evidence="17" id="KW-1185">Reference proteome</keyword>
<dbReference type="InterPro" id="IPR001261">
    <property type="entry name" value="ArgE/DapE_CS"/>
</dbReference>
<evidence type="ECO:0000256" key="7">
    <source>
        <dbReference type="ARBA" id="ARBA00022605"/>
    </source>
</evidence>
<dbReference type="EMBL" id="WNJO01000010">
    <property type="protein sequence ID" value="MTV82742.1"/>
    <property type="molecule type" value="Genomic_DNA"/>
</dbReference>
<comment type="pathway">
    <text evidence="3">Amino-acid biosynthesis; L-lysine biosynthesis via DAP pathway; LL-2,6-diaminopimelate from (S)-tetrahydrodipicolinate (succinylase route): step 3/3.</text>
</comment>
<name>A0A7X3C3P8_9LACO</name>
<comment type="cofactor">
    <cofactor evidence="2">
        <name>Zn(2+)</name>
        <dbReference type="ChEBI" id="CHEBI:29105"/>
    </cofactor>
</comment>
<evidence type="ECO:0000313" key="17">
    <source>
        <dbReference type="Proteomes" id="UP000466388"/>
    </source>
</evidence>
<dbReference type="GO" id="GO:0019877">
    <property type="term" value="P:diaminopimelate biosynthetic process"/>
    <property type="evidence" value="ECO:0007669"/>
    <property type="project" value="UniProtKB-KW"/>
</dbReference>
<dbReference type="GO" id="GO:0046872">
    <property type="term" value="F:metal ion binding"/>
    <property type="evidence" value="ECO:0007669"/>
    <property type="project" value="UniProtKB-KW"/>
</dbReference>
<evidence type="ECO:0000256" key="2">
    <source>
        <dbReference type="ARBA" id="ARBA00001947"/>
    </source>
</evidence>
<keyword evidence="13" id="KW-0170">Cobalt</keyword>
<comment type="caution">
    <text evidence="16">The sequence shown here is derived from an EMBL/GenBank/DDBJ whole genome shotgun (WGS) entry which is preliminary data.</text>
</comment>
<dbReference type="InterPro" id="IPR050072">
    <property type="entry name" value="Peptidase_M20A"/>
</dbReference>
<dbReference type="PANTHER" id="PTHR43808">
    <property type="entry name" value="ACETYLORNITHINE DEACETYLASE"/>
    <property type="match status" value="1"/>
</dbReference>
<protein>
    <recommendedName>
        <fullName evidence="6">Probable succinyl-diaminopimelate desuccinylase</fullName>
        <ecNumber evidence="5">3.5.1.18</ecNumber>
    </recommendedName>
</protein>
<keyword evidence="11" id="KW-0220">Diaminopimelate biosynthesis</keyword>
<dbReference type="InterPro" id="IPR036264">
    <property type="entry name" value="Bact_exopeptidase_dim_dom"/>
</dbReference>
<proteinExistence type="inferred from homology"/>
<dbReference type="Pfam" id="PF01546">
    <property type="entry name" value="Peptidase_M20"/>
    <property type="match status" value="1"/>
</dbReference>
<gene>
    <name evidence="16" type="ORF">GM612_08805</name>
</gene>
<dbReference type="GO" id="GO:0009014">
    <property type="term" value="F:succinyl-diaminopimelate desuccinylase activity"/>
    <property type="evidence" value="ECO:0007669"/>
    <property type="project" value="UniProtKB-EC"/>
</dbReference>
<keyword evidence="12" id="KW-0457">Lysine biosynthesis</keyword>
<evidence type="ECO:0000259" key="15">
    <source>
        <dbReference type="Pfam" id="PF07687"/>
    </source>
</evidence>
<dbReference type="SUPFAM" id="SSF55031">
    <property type="entry name" value="Bacterial exopeptidase dimerisation domain"/>
    <property type="match status" value="1"/>
</dbReference>
<dbReference type="Proteomes" id="UP000466388">
    <property type="component" value="Unassembled WGS sequence"/>
</dbReference>
<evidence type="ECO:0000256" key="11">
    <source>
        <dbReference type="ARBA" id="ARBA00022915"/>
    </source>
</evidence>
<evidence type="ECO:0000256" key="12">
    <source>
        <dbReference type="ARBA" id="ARBA00023154"/>
    </source>
</evidence>
<dbReference type="RefSeq" id="WP_155432010.1">
    <property type="nucleotide sequence ID" value="NZ_WNJO01000010.1"/>
</dbReference>
<dbReference type="EC" id="3.5.1.18" evidence="5"/>
<sequence>MSDDFKMSAAQKVKILSDLVAFKSVNDHEIDVAKYIQNLLKQYDIEAKILPITDTRADLVAEIGSGHPVLGVSGHMDVVATGDETKWHTDPFKLTKKDGQLYGRGAADMKSGLAALVIALIEIKTNRLLKQGTIRLMATMGEEVGELGSRKFADEGYMNDVDALVIGEPSGYDVAYAHKGSMDLRLSSAGKAAHSSMPEQGYNAIDPLLDLLVKANQAFRETDKKSALLGQLTFNTTIFNGGDQVNSIPESASAEINVRTVPEFNNDAVKKQMEALVDQQNSRGAKISLDIYMSQPAIETTGDSFLISLIKEIGNHYAENPVKAVPLPAVTDASNLLHGKGKDFPLAIFGPGSNSVHQVDEYVSQQMFLNFTDIYVELFSRYLNESN</sequence>
<dbReference type="Pfam" id="PF07687">
    <property type="entry name" value="M20_dimer"/>
    <property type="match status" value="1"/>
</dbReference>
<comment type="similarity">
    <text evidence="4">Belongs to the peptidase M20A family.</text>
</comment>
<evidence type="ECO:0000256" key="4">
    <source>
        <dbReference type="ARBA" id="ARBA00006247"/>
    </source>
</evidence>
<keyword evidence="7" id="KW-0028">Amino-acid biosynthesis</keyword>
<dbReference type="NCBIfam" id="TIGR01910">
    <property type="entry name" value="DapE-ArgE"/>
    <property type="match status" value="1"/>
</dbReference>
<dbReference type="InterPro" id="IPR011650">
    <property type="entry name" value="Peptidase_M20_dimer"/>
</dbReference>
<evidence type="ECO:0000256" key="1">
    <source>
        <dbReference type="ARBA" id="ARBA00001941"/>
    </source>
</evidence>
<keyword evidence="8" id="KW-0479">Metal-binding</keyword>
<reference evidence="16 17" key="1">
    <citation type="submission" date="2019-11" db="EMBL/GenBank/DDBJ databases">
        <title>Lactobacillus sp. nov. CRM56-3, isolated from fermented tea leaves.</title>
        <authorList>
            <person name="Phuengjayaem S."/>
            <person name="Tanasupawat S."/>
        </authorList>
    </citation>
    <scope>NUCLEOTIDE SEQUENCE [LARGE SCALE GENOMIC DNA]</scope>
    <source>
        <strain evidence="16 17">CRM56-3</strain>
    </source>
</reference>
<dbReference type="GO" id="GO:0009089">
    <property type="term" value="P:lysine biosynthetic process via diaminopimelate"/>
    <property type="evidence" value="ECO:0007669"/>
    <property type="project" value="UniProtKB-UniPathway"/>
</dbReference>
<dbReference type="InterPro" id="IPR002933">
    <property type="entry name" value="Peptidase_M20"/>
</dbReference>
<dbReference type="NCBIfam" id="NF006365">
    <property type="entry name" value="PRK08588.1"/>
    <property type="match status" value="1"/>
</dbReference>
<dbReference type="PROSITE" id="PS00759">
    <property type="entry name" value="ARGE_DAPE_CPG2_2"/>
    <property type="match status" value="1"/>
</dbReference>
<evidence type="ECO:0000256" key="10">
    <source>
        <dbReference type="ARBA" id="ARBA00022833"/>
    </source>
</evidence>
<feature type="domain" description="Peptidase M20 dimerisation" evidence="15">
    <location>
        <begin position="176"/>
        <end position="283"/>
    </location>
</feature>
<accession>A0A7X3C3P8</accession>
<dbReference type="Gene3D" id="3.30.70.360">
    <property type="match status" value="1"/>
</dbReference>
<evidence type="ECO:0000256" key="14">
    <source>
        <dbReference type="ARBA" id="ARBA00051301"/>
    </source>
</evidence>
<evidence type="ECO:0000256" key="8">
    <source>
        <dbReference type="ARBA" id="ARBA00022723"/>
    </source>
</evidence>
<comment type="cofactor">
    <cofactor evidence="1">
        <name>Co(2+)</name>
        <dbReference type="ChEBI" id="CHEBI:48828"/>
    </cofactor>
</comment>
<evidence type="ECO:0000256" key="3">
    <source>
        <dbReference type="ARBA" id="ARBA00005130"/>
    </source>
</evidence>
<keyword evidence="10" id="KW-0862">Zinc</keyword>
<evidence type="ECO:0000256" key="9">
    <source>
        <dbReference type="ARBA" id="ARBA00022801"/>
    </source>
</evidence>
<organism evidence="16 17">
    <name type="scientific">Secundilactobacillus folii</name>
    <dbReference type="NCBI Taxonomy" id="2678357"/>
    <lineage>
        <taxon>Bacteria</taxon>
        <taxon>Bacillati</taxon>
        <taxon>Bacillota</taxon>
        <taxon>Bacilli</taxon>
        <taxon>Lactobacillales</taxon>
        <taxon>Lactobacillaceae</taxon>
        <taxon>Secundilactobacillus</taxon>
    </lineage>
</organism>
<dbReference type="AlphaFoldDB" id="A0A7X3C3P8"/>
<evidence type="ECO:0000256" key="13">
    <source>
        <dbReference type="ARBA" id="ARBA00023285"/>
    </source>
</evidence>
<evidence type="ECO:0000256" key="5">
    <source>
        <dbReference type="ARBA" id="ARBA00011921"/>
    </source>
</evidence>